<feature type="non-terminal residue" evidence="2">
    <location>
        <position position="157"/>
    </location>
</feature>
<evidence type="ECO:0000313" key="3">
    <source>
        <dbReference type="Proteomes" id="UP000518300"/>
    </source>
</evidence>
<dbReference type="Proteomes" id="UP000518300">
    <property type="component" value="Unassembled WGS sequence"/>
</dbReference>
<evidence type="ECO:0000256" key="1">
    <source>
        <dbReference type="SAM" id="Coils"/>
    </source>
</evidence>
<keyword evidence="3" id="KW-1185">Reference proteome</keyword>
<protein>
    <submittedName>
        <fullName evidence="2">Uncharacterized protein</fullName>
    </submittedName>
</protein>
<name>A0A848LDY0_9BACT</name>
<accession>A0A848LDY0</accession>
<dbReference type="EMBL" id="JABBJJ010000073">
    <property type="protein sequence ID" value="NMO16604.1"/>
    <property type="molecule type" value="Genomic_DNA"/>
</dbReference>
<sequence length="157" mass="17761">MPDYWISDAHNRVLGPISLDVLRTLLMSGRLRGLTQASRDGRSFAALQSFPEVVSLLQEAANAQQLEQERQEARRLAAHIDTLRGKPVHEVFGLAEDASIDAYRASFFSLVKRFYPARLPREADDELRRAYGAMFYFLSQLMAQIEQRAMPPVPVSP</sequence>
<gene>
    <name evidence="2" type="ORF">HG543_17315</name>
</gene>
<feature type="coiled-coil region" evidence="1">
    <location>
        <begin position="56"/>
        <end position="86"/>
    </location>
</feature>
<dbReference type="AlphaFoldDB" id="A0A848LDY0"/>
<reference evidence="2 3" key="1">
    <citation type="submission" date="2020-04" db="EMBL/GenBank/DDBJ databases">
        <title>Draft genome of Pyxidicoccus fallax type strain.</title>
        <authorList>
            <person name="Whitworth D.E."/>
        </authorList>
    </citation>
    <scope>NUCLEOTIDE SEQUENCE [LARGE SCALE GENOMIC DNA]</scope>
    <source>
        <strain evidence="2 3">DSM 14698</strain>
    </source>
</reference>
<comment type="caution">
    <text evidence="2">The sequence shown here is derived from an EMBL/GenBank/DDBJ whole genome shotgun (WGS) entry which is preliminary data.</text>
</comment>
<keyword evidence="1" id="KW-0175">Coiled coil</keyword>
<evidence type="ECO:0000313" key="2">
    <source>
        <dbReference type="EMBL" id="NMO16604.1"/>
    </source>
</evidence>
<proteinExistence type="predicted"/>
<organism evidence="2 3">
    <name type="scientific">Pyxidicoccus fallax</name>
    <dbReference type="NCBI Taxonomy" id="394095"/>
    <lineage>
        <taxon>Bacteria</taxon>
        <taxon>Pseudomonadati</taxon>
        <taxon>Myxococcota</taxon>
        <taxon>Myxococcia</taxon>
        <taxon>Myxococcales</taxon>
        <taxon>Cystobacterineae</taxon>
        <taxon>Myxococcaceae</taxon>
        <taxon>Pyxidicoccus</taxon>
    </lineage>
</organism>